<protein>
    <recommendedName>
        <fullName evidence="1">RING-type E3 ubiquitin transferase</fullName>
        <ecNumber evidence="1">2.3.2.27</ecNumber>
    </recommendedName>
</protein>
<dbReference type="GeneID" id="115943233"/>
<keyword evidence="1" id="KW-0833">Ubl conjugation pathway</keyword>
<dbReference type="CDD" id="cd20455">
    <property type="entry name" value="Tudor_UHRF1_rpt1"/>
    <property type="match status" value="1"/>
</dbReference>
<keyword evidence="1" id="KW-0863">Zinc-finger</keyword>
<proteinExistence type="predicted"/>
<comment type="function">
    <text evidence="1">Multi domain E3 ubiquitin ligase that also plays a role in DNA methylation and histone modifications.</text>
</comment>
<accession>A0A7F8RDV1</accession>
<dbReference type="GO" id="GO:0008270">
    <property type="term" value="F:zinc ion binding"/>
    <property type="evidence" value="ECO:0007669"/>
    <property type="project" value="UniProtKB-KW"/>
</dbReference>
<keyword evidence="4" id="KW-1185">Reference proteome</keyword>
<dbReference type="GO" id="GO:0044027">
    <property type="term" value="P:negative regulation of gene expression via chromosomal CpG island methylation"/>
    <property type="evidence" value="ECO:0007669"/>
    <property type="project" value="TreeGrafter"/>
</dbReference>
<dbReference type="FunFam" id="2.30.30.140:FF:000068">
    <property type="entry name" value="E3 ubiquitin-protein ligase UHRF1 isoform 1"/>
    <property type="match status" value="1"/>
</dbReference>
<dbReference type="PANTHER" id="PTHR14140:SF2">
    <property type="entry name" value="E3 UBIQUITIN-PROTEIN LIGASE UHRF1"/>
    <property type="match status" value="1"/>
</dbReference>
<dbReference type="InterPro" id="IPR021991">
    <property type="entry name" value="TTD_dom"/>
</dbReference>
<comment type="domain">
    <text evidence="1">The YDG domain mediates the interaction with histone H3.</text>
</comment>
<dbReference type="PROSITE" id="PS50053">
    <property type="entry name" value="UBIQUITIN_2"/>
    <property type="match status" value="1"/>
</dbReference>
<dbReference type="GO" id="GO:0042393">
    <property type="term" value="F:histone binding"/>
    <property type="evidence" value="ECO:0007669"/>
    <property type="project" value="UniProtKB-UniRule"/>
</dbReference>
<dbReference type="GO" id="GO:0005634">
    <property type="term" value="C:nucleus"/>
    <property type="evidence" value="ECO:0007669"/>
    <property type="project" value="UniProtKB-SubCell"/>
</dbReference>
<keyword evidence="1" id="KW-0539">Nucleus</keyword>
<evidence type="ECO:0000313" key="5">
    <source>
        <dbReference type="RefSeq" id="XP_030891366.1"/>
    </source>
</evidence>
<dbReference type="EC" id="2.3.2.27" evidence="1"/>
<dbReference type="Pfam" id="PF00240">
    <property type="entry name" value="ubiquitin"/>
    <property type="match status" value="1"/>
</dbReference>
<evidence type="ECO:0000313" key="4">
    <source>
        <dbReference type="Proteomes" id="UP000245341"/>
    </source>
</evidence>
<dbReference type="CDD" id="cd01797">
    <property type="entry name" value="Ubl_UHRF"/>
    <property type="match status" value="1"/>
</dbReference>
<feature type="region of interest" description="Disordered" evidence="2">
    <location>
        <begin position="85"/>
        <end position="126"/>
    </location>
</feature>
<dbReference type="RefSeq" id="XP_030891366.1">
    <property type="nucleotide sequence ID" value="XM_031035506.1"/>
</dbReference>
<dbReference type="InterPro" id="IPR029071">
    <property type="entry name" value="Ubiquitin-like_domsf"/>
</dbReference>
<dbReference type="InterPro" id="IPR045134">
    <property type="entry name" value="UHRF1/2-like"/>
</dbReference>
<dbReference type="Proteomes" id="UP000245341">
    <property type="component" value="Unplaced"/>
</dbReference>
<dbReference type="SMART" id="SM00213">
    <property type="entry name" value="UBQ"/>
    <property type="match status" value="1"/>
</dbReference>
<dbReference type="Gene3D" id="2.30.30.30">
    <property type="match status" value="1"/>
</dbReference>
<keyword evidence="1" id="KW-0808">Transferase</keyword>
<keyword evidence="1" id="KW-0862">Zinc</keyword>
<evidence type="ECO:0000256" key="2">
    <source>
        <dbReference type="SAM" id="MobiDB-lite"/>
    </source>
</evidence>
<dbReference type="Pfam" id="PF12148">
    <property type="entry name" value="TTD"/>
    <property type="match status" value="1"/>
</dbReference>
<evidence type="ECO:0000256" key="1">
    <source>
        <dbReference type="RuleBase" id="RU369101"/>
    </source>
</evidence>
<keyword evidence="1" id="KW-0479">Metal-binding</keyword>
<evidence type="ECO:0000259" key="3">
    <source>
        <dbReference type="PROSITE" id="PS50053"/>
    </source>
</evidence>
<dbReference type="InterPro" id="IPR000626">
    <property type="entry name" value="Ubiquitin-like_dom"/>
</dbReference>
<comment type="subcellular location">
    <subcellularLocation>
        <location evidence="1">Nucleus</location>
    </subcellularLocation>
</comment>
<name>A0A7F8RDV1_LEPWE</name>
<dbReference type="InterPro" id="IPR014722">
    <property type="entry name" value="Rib_uL2_dom2"/>
</dbReference>
<dbReference type="AlphaFoldDB" id="A0A7F8RDV1"/>
<feature type="domain" description="Ubiquitin-like" evidence="3">
    <location>
        <begin position="1"/>
        <end position="75"/>
    </location>
</feature>
<dbReference type="GO" id="GO:0003677">
    <property type="term" value="F:DNA binding"/>
    <property type="evidence" value="ECO:0007669"/>
    <property type="project" value="UniProtKB-KW"/>
</dbReference>
<dbReference type="KEGG" id="lww:115943233"/>
<dbReference type="Gene3D" id="3.10.20.90">
    <property type="entry name" value="Phosphatidylinositol 3-kinase Catalytic Subunit, Chain A, domain 1"/>
    <property type="match status" value="1"/>
</dbReference>
<dbReference type="FunFam" id="3.10.20.90:FF:000143">
    <property type="entry name" value="E3 ubiquitin-protein ligase UHRF1 isoform 1"/>
    <property type="match status" value="1"/>
</dbReference>
<sequence length="265" mass="30364">MWIQVRTMDGKVAHTVDSLSRLTKVEELRRKIQELFHVEPGLQRLFYRGKQMEDGHTLFDYDVRLNDTIQLLVRQSLVLPASSIKERDSELSDTDSGCCLGQSESDKSSNSGEAASEADGKASLADEDTWDETELGLYKANEYVDARDTNMGAWFEAQVVRVTRKAPSQDEPCSSTSSLTAEEDVIYHVKYDDYPENGVVQMSSRDVRARARNILKWHELEVGQEVMLNYNPDNPKERGFWYDAEILRKRETRTVRELYANVRLG</sequence>
<dbReference type="SUPFAM" id="SSF54236">
    <property type="entry name" value="Ubiquitin-like"/>
    <property type="match status" value="1"/>
</dbReference>
<dbReference type="InterPro" id="IPR019956">
    <property type="entry name" value="Ubiquitin_dom"/>
</dbReference>
<dbReference type="PRINTS" id="PR00348">
    <property type="entry name" value="UBIQUITIN"/>
</dbReference>
<comment type="pathway">
    <text evidence="1">Protein modification; protein ubiquitination.</text>
</comment>
<gene>
    <name evidence="5" type="primary">LOC115943233</name>
</gene>
<keyword evidence="1" id="KW-0238">DNA-binding</keyword>
<dbReference type="PANTHER" id="PTHR14140">
    <property type="entry name" value="E3 UBIQUITIN-PROTEIN LIGASE UHRF-RELATED"/>
    <property type="match status" value="1"/>
</dbReference>
<dbReference type="Gene3D" id="2.30.30.140">
    <property type="match status" value="1"/>
</dbReference>
<dbReference type="GO" id="GO:0016567">
    <property type="term" value="P:protein ubiquitination"/>
    <property type="evidence" value="ECO:0007669"/>
    <property type="project" value="UniProtKB-UniRule"/>
</dbReference>
<dbReference type="OrthoDB" id="2270193at2759"/>
<dbReference type="GO" id="GO:0061630">
    <property type="term" value="F:ubiquitin protein ligase activity"/>
    <property type="evidence" value="ECO:0007669"/>
    <property type="project" value="UniProtKB-UniRule"/>
</dbReference>
<reference evidence="5" key="1">
    <citation type="submission" date="2025-08" db="UniProtKB">
        <authorList>
            <consortium name="RefSeq"/>
        </authorList>
    </citation>
    <scope>IDENTIFICATION</scope>
    <source>
        <tissue evidence="5">Liver</tissue>
    </source>
</reference>
<organism evidence="4 5">
    <name type="scientific">Leptonychotes weddellii</name>
    <name type="common">Weddell seal</name>
    <name type="synonym">Otaria weddellii</name>
    <dbReference type="NCBI Taxonomy" id="9713"/>
    <lineage>
        <taxon>Eukaryota</taxon>
        <taxon>Metazoa</taxon>
        <taxon>Chordata</taxon>
        <taxon>Craniata</taxon>
        <taxon>Vertebrata</taxon>
        <taxon>Euteleostomi</taxon>
        <taxon>Mammalia</taxon>
        <taxon>Eutheria</taxon>
        <taxon>Laurasiatheria</taxon>
        <taxon>Carnivora</taxon>
        <taxon>Caniformia</taxon>
        <taxon>Pinnipedia</taxon>
        <taxon>Phocidae</taxon>
        <taxon>Monachinae</taxon>
        <taxon>Lobodontini</taxon>
        <taxon>Leptonychotes</taxon>
    </lineage>
</organism>
<comment type="catalytic activity">
    <reaction evidence="1">
        <text>S-ubiquitinyl-[E2 ubiquitin-conjugating enzyme]-L-cysteine + [acceptor protein]-L-lysine = [E2 ubiquitin-conjugating enzyme]-L-cysteine + N(6)-ubiquitinyl-[acceptor protein]-L-lysine.</text>
        <dbReference type="EC" id="2.3.2.27"/>
    </reaction>
</comment>